<name>A0A6A3GHJ9_9STRA</name>
<reference evidence="1 2" key="1">
    <citation type="submission" date="2018-09" db="EMBL/GenBank/DDBJ databases">
        <title>Genomic investigation of the strawberry pathogen Phytophthora fragariae indicates pathogenicity is determined by transcriptional variation in three key races.</title>
        <authorList>
            <person name="Adams T.M."/>
            <person name="Armitage A.D."/>
            <person name="Sobczyk M.K."/>
            <person name="Bates H.J."/>
            <person name="Dunwell J.M."/>
            <person name="Nellist C.F."/>
            <person name="Harrison R.J."/>
        </authorList>
    </citation>
    <scope>NUCLEOTIDE SEQUENCE [LARGE SCALE GENOMIC DNA]</scope>
    <source>
        <strain evidence="1 2">SCRP249</strain>
    </source>
</reference>
<gene>
    <name evidence="1" type="ORF">PR001_g31758</name>
</gene>
<dbReference type="AlphaFoldDB" id="A0A6A3GHJ9"/>
<organism evidence="1 2">
    <name type="scientific">Phytophthora rubi</name>
    <dbReference type="NCBI Taxonomy" id="129364"/>
    <lineage>
        <taxon>Eukaryota</taxon>
        <taxon>Sar</taxon>
        <taxon>Stramenopiles</taxon>
        <taxon>Oomycota</taxon>
        <taxon>Peronosporomycetes</taxon>
        <taxon>Peronosporales</taxon>
        <taxon>Peronosporaceae</taxon>
        <taxon>Phytophthora</taxon>
    </lineage>
</organism>
<dbReference type="EMBL" id="QXFV01008635">
    <property type="protein sequence ID" value="KAE8956361.1"/>
    <property type="molecule type" value="Genomic_DNA"/>
</dbReference>
<proteinExistence type="predicted"/>
<evidence type="ECO:0000313" key="1">
    <source>
        <dbReference type="EMBL" id="KAE8956361.1"/>
    </source>
</evidence>
<evidence type="ECO:0000313" key="2">
    <source>
        <dbReference type="Proteomes" id="UP000429607"/>
    </source>
</evidence>
<dbReference type="Proteomes" id="UP000429607">
    <property type="component" value="Unassembled WGS sequence"/>
</dbReference>
<accession>A0A6A3GHJ9</accession>
<protein>
    <submittedName>
        <fullName evidence="1">Uncharacterized protein</fullName>
    </submittedName>
</protein>
<comment type="caution">
    <text evidence="1">The sequence shown here is derived from an EMBL/GenBank/DDBJ whole genome shotgun (WGS) entry which is preliminary data.</text>
</comment>
<sequence length="124" mass="13845">MLAKEDFVKMITTGKPLSEATIRGRAAYLFKLYRDVANGADDLLLMNQYSKVIKHVREGKSAEGGKTKLFHILYLVDSKAGKSIDATAKKQYRAAAPRARNQSMKDTVENVATPEHMARRVNAF</sequence>